<dbReference type="EMBL" id="CM035441">
    <property type="protein sequence ID" value="KAH7281203.1"/>
    <property type="molecule type" value="Genomic_DNA"/>
</dbReference>
<feature type="compositionally biased region" description="Polar residues" evidence="1">
    <location>
        <begin position="415"/>
        <end position="437"/>
    </location>
</feature>
<dbReference type="Pfam" id="PF07816">
    <property type="entry name" value="DUF1645"/>
    <property type="match status" value="1"/>
</dbReference>
<dbReference type="InterPro" id="IPR012442">
    <property type="entry name" value="DUF1645_plant"/>
</dbReference>
<protein>
    <submittedName>
        <fullName evidence="2">Uncharacterized protein</fullName>
    </submittedName>
</protein>
<evidence type="ECO:0000313" key="3">
    <source>
        <dbReference type="Proteomes" id="UP000825935"/>
    </source>
</evidence>
<feature type="region of interest" description="Disordered" evidence="1">
    <location>
        <begin position="357"/>
        <end position="470"/>
    </location>
</feature>
<dbReference type="OrthoDB" id="667051at2759"/>
<dbReference type="AlphaFoldDB" id="A0A8T2QB00"/>
<gene>
    <name evidence="2" type="ORF">KP509_36G035300</name>
</gene>
<dbReference type="OMA" id="HELHYRT"/>
<evidence type="ECO:0000313" key="2">
    <source>
        <dbReference type="EMBL" id="KAH7281202.1"/>
    </source>
</evidence>
<dbReference type="EMBL" id="CM035441">
    <property type="protein sequence ID" value="KAH7281202.1"/>
    <property type="molecule type" value="Genomic_DNA"/>
</dbReference>
<dbReference type="PANTHER" id="PTHR33095">
    <property type="entry name" value="OS07G0619500 PROTEIN"/>
    <property type="match status" value="1"/>
</dbReference>
<dbReference type="PANTHER" id="PTHR33095:SF57">
    <property type="entry name" value="EXPRESSED PROTEIN"/>
    <property type="match status" value="1"/>
</dbReference>
<organism evidence="2 3">
    <name type="scientific">Ceratopteris richardii</name>
    <name type="common">Triangle waterfern</name>
    <dbReference type="NCBI Taxonomy" id="49495"/>
    <lineage>
        <taxon>Eukaryota</taxon>
        <taxon>Viridiplantae</taxon>
        <taxon>Streptophyta</taxon>
        <taxon>Embryophyta</taxon>
        <taxon>Tracheophyta</taxon>
        <taxon>Polypodiopsida</taxon>
        <taxon>Polypodiidae</taxon>
        <taxon>Polypodiales</taxon>
        <taxon>Pteridineae</taxon>
        <taxon>Pteridaceae</taxon>
        <taxon>Parkerioideae</taxon>
        <taxon>Ceratopteris</taxon>
    </lineage>
</organism>
<feature type="region of interest" description="Disordered" evidence="1">
    <location>
        <begin position="570"/>
        <end position="590"/>
    </location>
</feature>
<keyword evidence="3" id="KW-1185">Reference proteome</keyword>
<dbReference type="Proteomes" id="UP000825935">
    <property type="component" value="Chromosome 36"/>
</dbReference>
<accession>A0A8T2QB00</accession>
<evidence type="ECO:0000256" key="1">
    <source>
        <dbReference type="SAM" id="MobiDB-lite"/>
    </source>
</evidence>
<proteinExistence type="predicted"/>
<name>A0A8T2QB00_CERRI</name>
<reference evidence="2" key="1">
    <citation type="submission" date="2021-08" db="EMBL/GenBank/DDBJ databases">
        <title>WGS assembly of Ceratopteris richardii.</title>
        <authorList>
            <person name="Marchant D.B."/>
            <person name="Chen G."/>
            <person name="Jenkins J."/>
            <person name="Shu S."/>
            <person name="Leebens-Mack J."/>
            <person name="Grimwood J."/>
            <person name="Schmutz J."/>
            <person name="Soltis P."/>
            <person name="Soltis D."/>
            <person name="Chen Z.-H."/>
        </authorList>
    </citation>
    <scope>NUCLEOTIDE SEQUENCE</scope>
    <source>
        <strain evidence="2">Whitten #5841</strain>
        <tissue evidence="2">Leaf</tissue>
    </source>
</reference>
<comment type="caution">
    <text evidence="2">The sequence shown here is derived from an EMBL/GenBank/DDBJ whole genome shotgun (WGS) entry which is preliminary data.</text>
</comment>
<feature type="compositionally biased region" description="Low complexity" evidence="1">
    <location>
        <begin position="445"/>
        <end position="464"/>
    </location>
</feature>
<feature type="compositionally biased region" description="Polar residues" evidence="1">
    <location>
        <begin position="570"/>
        <end position="583"/>
    </location>
</feature>
<sequence>MQETLTFPTVASPRHRFTFSQAYYSDYSEACSPSSTPFVSAPSSPGRHCNGAFYFSAPTSPRWIDAFAVSSDNTVREYPPSIPLHWDENQGNHWHKNGYKDEADSFTVASDFEFSARFPELSNPSVSPTPMSSANELFCNGQIKPLRIPVTCIEHASSSADHNKMFDHSSDPTDIHEPISGSTRTNSLAVCSLPHTMEFHNNCKTSNSSISAPQTPRFSSRSTLNVTSSGISCQLYRGKSASSVSAPQSPNTSLHRVRGALCGVSPSKMDRAFDASFLISAKASQHNAGVSSEVEKALGMSMQMPVEAVTHPLQIQKQGRDCLRRTGRSMFSFPHRSQGTGHRRTRSFSPLRIFQRNDHSQSQMVSPLEAVEQPDIQRAQESTGGGRSDEDSNVEKGSSRKWTLKDLLHRKSTGENRSNTITATSRKSEPSANSASPTEKMVEKSLSIGRSSSESSHSSTSTLSCRKEGVPSTNLCLSRSKILESKDREPSVNLHNIKKGPRNIVLDARTQSFSSSSHHYDNGKTKSSSQKSVRTYVQRGSKWDSTLSSCETQYSTHKLYAERTAISEVDSSNTKTKSTIQRGNKQKNNKECVSPHEMHYVRHKAQTEELRKRTFLPYRQGLLGCLGFTSRSYKTVSTISKTLQSVSG</sequence>
<feature type="region of interest" description="Disordered" evidence="1">
    <location>
        <begin position="512"/>
        <end position="533"/>
    </location>
</feature>
<feature type="region of interest" description="Disordered" evidence="1">
    <location>
        <begin position="331"/>
        <end position="350"/>
    </location>
</feature>
<feature type="compositionally biased region" description="Basic and acidic residues" evidence="1">
    <location>
        <begin position="387"/>
        <end position="414"/>
    </location>
</feature>